<evidence type="ECO:0000256" key="2">
    <source>
        <dbReference type="ARBA" id="ARBA00022679"/>
    </source>
</evidence>
<dbReference type="GO" id="GO:0052624">
    <property type="term" value="F:2-phytyl-1,4-naphthoquinone methyltransferase activity"/>
    <property type="evidence" value="ECO:0007669"/>
    <property type="project" value="UniProtKB-EC"/>
</dbReference>
<dbReference type="HAMAP" id="MF_01982">
    <property type="entry name" value="MenG_phylloquinone_subfam"/>
    <property type="match status" value="1"/>
</dbReference>
<dbReference type="EMBL" id="AUZM01000035">
    <property type="protein sequence ID" value="ERT06503.1"/>
    <property type="molecule type" value="Genomic_DNA"/>
</dbReference>
<dbReference type="NCBIfam" id="TIGR01934">
    <property type="entry name" value="MenG_MenH_UbiE"/>
    <property type="match status" value="1"/>
</dbReference>
<keyword evidence="1 4" id="KW-0489">Methyltransferase</keyword>
<dbReference type="UniPathway" id="UPA00995"/>
<name>U7QF32_9CYAN</name>
<evidence type="ECO:0000256" key="3">
    <source>
        <dbReference type="ARBA" id="ARBA00022691"/>
    </source>
</evidence>
<evidence type="ECO:0000313" key="5">
    <source>
        <dbReference type="EMBL" id="ERT06503.1"/>
    </source>
</evidence>
<dbReference type="Gene3D" id="3.40.50.150">
    <property type="entry name" value="Vaccinia Virus protein VP39"/>
    <property type="match status" value="1"/>
</dbReference>
<comment type="similarity">
    <text evidence="4">Belongs to the class I-like SAM-binding methyltransferase superfamily. MenG/UbiE family.</text>
</comment>
<evidence type="ECO:0000256" key="4">
    <source>
        <dbReference type="HAMAP-Rule" id="MF_01982"/>
    </source>
</evidence>
<keyword evidence="2 4" id="KW-0808">Transferase</keyword>
<dbReference type="PANTHER" id="PTHR43591:SF24">
    <property type="entry name" value="2-METHOXY-6-POLYPRENYL-1,4-BENZOQUINOL METHYLASE, MITOCHONDRIAL"/>
    <property type="match status" value="1"/>
</dbReference>
<dbReference type="PATRIC" id="fig|1348334.3.peg.3388"/>
<dbReference type="SUPFAM" id="SSF53335">
    <property type="entry name" value="S-adenosyl-L-methionine-dependent methyltransferases"/>
    <property type="match status" value="1"/>
</dbReference>
<comment type="function">
    <text evidence="4">Methyltransferase required for the conversion of 2-phytyl-1,4-beta-naphthoquinol to phylloquinol.</text>
</comment>
<organism evidence="5 6">
    <name type="scientific">Lyngbya aestuarii BL J</name>
    <dbReference type="NCBI Taxonomy" id="1348334"/>
    <lineage>
        <taxon>Bacteria</taxon>
        <taxon>Bacillati</taxon>
        <taxon>Cyanobacteriota</taxon>
        <taxon>Cyanophyceae</taxon>
        <taxon>Oscillatoriophycideae</taxon>
        <taxon>Oscillatoriales</taxon>
        <taxon>Microcoleaceae</taxon>
        <taxon>Lyngbya</taxon>
    </lineage>
</organism>
<dbReference type="Proteomes" id="UP000017127">
    <property type="component" value="Unassembled WGS sequence"/>
</dbReference>
<keyword evidence="3 4" id="KW-0949">S-adenosyl-L-methionine</keyword>
<dbReference type="GO" id="GO:0042372">
    <property type="term" value="P:phylloquinone biosynthetic process"/>
    <property type="evidence" value="ECO:0007669"/>
    <property type="project" value="UniProtKB-UniRule"/>
</dbReference>
<protein>
    <recommendedName>
        <fullName evidence="4">2-phytyl-1,4-naphtoquinone methyltransferase</fullName>
        <ecNumber evidence="4">2.1.1.329</ecNumber>
    </recommendedName>
    <alternativeName>
        <fullName evidence="4">Demethylphylloquinone methyltransferase</fullName>
    </alternativeName>
</protein>
<dbReference type="InterPro" id="IPR004033">
    <property type="entry name" value="UbiE/COQ5_MeTrFase"/>
</dbReference>
<evidence type="ECO:0000256" key="1">
    <source>
        <dbReference type="ARBA" id="ARBA00022603"/>
    </source>
</evidence>
<dbReference type="PANTHER" id="PTHR43591">
    <property type="entry name" value="METHYLTRANSFERASE"/>
    <property type="match status" value="1"/>
</dbReference>
<dbReference type="GO" id="GO:0032259">
    <property type="term" value="P:methylation"/>
    <property type="evidence" value="ECO:0007669"/>
    <property type="project" value="UniProtKB-KW"/>
</dbReference>
<comment type="pathway">
    <text evidence="4">Cofactor biosynthesis; phylloquinone biosynthesis.</text>
</comment>
<proteinExistence type="inferred from homology"/>
<evidence type="ECO:0000313" key="6">
    <source>
        <dbReference type="Proteomes" id="UP000017127"/>
    </source>
</evidence>
<dbReference type="HAMAP" id="MF_01813">
    <property type="entry name" value="MenG_UbiE_methyltr"/>
    <property type="match status" value="1"/>
</dbReference>
<dbReference type="OrthoDB" id="9808140at2"/>
<dbReference type="AlphaFoldDB" id="U7QF32"/>
<keyword evidence="6" id="KW-1185">Reference proteome</keyword>
<dbReference type="RefSeq" id="WP_023067234.1">
    <property type="nucleotide sequence ID" value="NZ_AUZM01000035.1"/>
</dbReference>
<gene>
    <name evidence="4" type="primary">menG</name>
    <name evidence="5" type="ORF">M595_3501</name>
</gene>
<sequence>MDDKQKIQGIFNRIAPVYDQMNDEFSWGGHRIWKKMALHWSQAQPGQTGLDLCCGSGDLALLLAQRIKTQGQVFGVDFSAEQLAIAQSRKKPFTFPLAPISWIEADALHLPFADHTFDCATMGYGLRNVIDIPLSLQELYRVLKPGATAAILDMNRPSDLGLRRFQQWYLNTVVVPTAQRFGFREEYAYINPSLEQFPVGRQQVALAKTAGFRQATHYPIAGGMMGVLVVTKTVNSQQ</sequence>
<dbReference type="Pfam" id="PF01209">
    <property type="entry name" value="Ubie_methyltran"/>
    <property type="match status" value="1"/>
</dbReference>
<comment type="caution">
    <text evidence="5">The sequence shown here is derived from an EMBL/GenBank/DDBJ whole genome shotgun (WGS) entry which is preliminary data.</text>
</comment>
<dbReference type="CDD" id="cd02440">
    <property type="entry name" value="AdoMet_MTases"/>
    <property type="match status" value="1"/>
</dbReference>
<comment type="catalytic activity">
    <reaction evidence="4">
        <text>demethylphylloquinol + S-adenosyl-L-methionine = phylloquinol + S-adenosyl-L-homocysteine + H(+)</text>
        <dbReference type="Rhea" id="RHEA:40551"/>
        <dbReference type="ChEBI" id="CHEBI:15378"/>
        <dbReference type="ChEBI" id="CHEBI:28433"/>
        <dbReference type="ChEBI" id="CHEBI:57856"/>
        <dbReference type="ChEBI" id="CHEBI:59789"/>
        <dbReference type="ChEBI" id="CHEBI:87844"/>
        <dbReference type="EC" id="2.1.1.329"/>
    </reaction>
</comment>
<keyword evidence="5" id="KW-0830">Ubiquinone</keyword>
<dbReference type="NCBIfam" id="NF001244">
    <property type="entry name" value="PRK00216.1-5"/>
    <property type="match status" value="1"/>
</dbReference>
<dbReference type="PROSITE" id="PS51608">
    <property type="entry name" value="SAM_MT_UBIE"/>
    <property type="match status" value="1"/>
</dbReference>
<dbReference type="EC" id="2.1.1.329" evidence="4"/>
<dbReference type="InterPro" id="IPR032904">
    <property type="entry name" value="MenG"/>
</dbReference>
<dbReference type="InterPro" id="IPR029063">
    <property type="entry name" value="SAM-dependent_MTases_sf"/>
</dbReference>
<accession>U7QF32</accession>
<reference evidence="5 6" key="1">
    <citation type="journal article" date="2013" name="Front. Microbiol.">
        <title>Comparative genomic analyses of the cyanobacterium, Lyngbya aestuarii BL J, a powerful hydrogen producer.</title>
        <authorList>
            <person name="Kothari A."/>
            <person name="Vaughn M."/>
            <person name="Garcia-Pichel F."/>
        </authorList>
    </citation>
    <scope>NUCLEOTIDE SEQUENCE [LARGE SCALE GENOMIC DNA]</scope>
    <source>
        <strain evidence="5 6">BL J</strain>
    </source>
</reference>